<dbReference type="InterPro" id="IPR013783">
    <property type="entry name" value="Ig-like_fold"/>
</dbReference>
<dbReference type="SMART" id="SM00429">
    <property type="entry name" value="IPT"/>
    <property type="match status" value="3"/>
</dbReference>
<evidence type="ECO:0000313" key="2">
    <source>
        <dbReference type="EnsemblMetazoa" id="PPAI007561-PA"/>
    </source>
</evidence>
<feature type="domain" description="IPT/TIG" evidence="1">
    <location>
        <begin position="497"/>
        <end position="588"/>
    </location>
</feature>
<dbReference type="GO" id="GO:0030334">
    <property type="term" value="P:regulation of cell migration"/>
    <property type="evidence" value="ECO:0007669"/>
    <property type="project" value="TreeGrafter"/>
</dbReference>
<dbReference type="Gene3D" id="2.60.40.10">
    <property type="entry name" value="Immunoglobulins"/>
    <property type="match status" value="3"/>
</dbReference>
<proteinExistence type="predicted"/>
<dbReference type="Pfam" id="PF08337">
    <property type="entry name" value="Plexin_cytopl"/>
    <property type="match status" value="2"/>
</dbReference>
<dbReference type="GO" id="GO:0002116">
    <property type="term" value="C:semaphorin receptor complex"/>
    <property type="evidence" value="ECO:0007669"/>
    <property type="project" value="TreeGrafter"/>
</dbReference>
<dbReference type="GO" id="GO:0005886">
    <property type="term" value="C:plasma membrane"/>
    <property type="evidence" value="ECO:0007669"/>
    <property type="project" value="TreeGrafter"/>
</dbReference>
<feature type="domain" description="IPT/TIG" evidence="1">
    <location>
        <begin position="763"/>
        <end position="862"/>
    </location>
</feature>
<dbReference type="InterPro" id="IPR008936">
    <property type="entry name" value="Rho_GTPase_activation_prot"/>
</dbReference>
<dbReference type="Pfam" id="PF01833">
    <property type="entry name" value="TIG"/>
    <property type="match status" value="3"/>
</dbReference>
<dbReference type="PANTHER" id="PTHR22625">
    <property type="entry name" value="PLEXIN"/>
    <property type="match status" value="1"/>
</dbReference>
<dbReference type="VEuPathDB" id="VectorBase:PPAPM1_000163"/>
<dbReference type="GO" id="GO:0050772">
    <property type="term" value="P:positive regulation of axonogenesis"/>
    <property type="evidence" value="ECO:0007669"/>
    <property type="project" value="TreeGrafter"/>
</dbReference>
<dbReference type="Gene3D" id="1.10.506.10">
    <property type="entry name" value="GTPase Activation - p120gap, domain 1"/>
    <property type="match status" value="2"/>
</dbReference>
<dbReference type="InterPro" id="IPR014756">
    <property type="entry name" value="Ig_E-set"/>
</dbReference>
<dbReference type="AlphaFoldDB" id="A0A1B0DHC7"/>
<dbReference type="GO" id="GO:0017154">
    <property type="term" value="F:semaphorin receptor activity"/>
    <property type="evidence" value="ECO:0007669"/>
    <property type="project" value="InterPro"/>
</dbReference>
<dbReference type="FunFam" id="3.10.20.90:FF:000213">
    <property type="entry name" value="Plexin A4, B"/>
    <property type="match status" value="1"/>
</dbReference>
<dbReference type="GO" id="GO:0097374">
    <property type="term" value="P:sensory neuron axon guidance"/>
    <property type="evidence" value="ECO:0007669"/>
    <property type="project" value="TreeGrafter"/>
</dbReference>
<dbReference type="VEuPathDB" id="VectorBase:PPAI007561"/>
<organism evidence="2 3">
    <name type="scientific">Phlebotomus papatasi</name>
    <name type="common">Sandfly</name>
    <dbReference type="NCBI Taxonomy" id="29031"/>
    <lineage>
        <taxon>Eukaryota</taxon>
        <taxon>Metazoa</taxon>
        <taxon>Ecdysozoa</taxon>
        <taxon>Arthropoda</taxon>
        <taxon>Hexapoda</taxon>
        <taxon>Insecta</taxon>
        <taxon>Pterygota</taxon>
        <taxon>Neoptera</taxon>
        <taxon>Endopterygota</taxon>
        <taxon>Diptera</taxon>
        <taxon>Nematocera</taxon>
        <taxon>Psychodoidea</taxon>
        <taxon>Psychodidae</taxon>
        <taxon>Phlebotomus</taxon>
        <taxon>Phlebotomus</taxon>
    </lineage>
</organism>
<dbReference type="Proteomes" id="UP000092462">
    <property type="component" value="Unassembled WGS sequence"/>
</dbReference>
<keyword evidence="3" id="KW-1185">Reference proteome</keyword>
<dbReference type="GO" id="GO:0007162">
    <property type="term" value="P:negative regulation of cell adhesion"/>
    <property type="evidence" value="ECO:0007669"/>
    <property type="project" value="TreeGrafter"/>
</dbReference>
<protein>
    <recommendedName>
        <fullName evidence="1">IPT/TIG domain-containing protein</fullName>
    </recommendedName>
</protein>
<dbReference type="PANTHER" id="PTHR22625:SF44">
    <property type="entry name" value="PLEXIN-B"/>
    <property type="match status" value="1"/>
</dbReference>
<evidence type="ECO:0000259" key="1">
    <source>
        <dbReference type="SMART" id="SM00429"/>
    </source>
</evidence>
<dbReference type="SUPFAM" id="SSF81296">
    <property type="entry name" value="E set domains"/>
    <property type="match status" value="3"/>
</dbReference>
<reference evidence="2" key="1">
    <citation type="submission" date="2022-08" db="UniProtKB">
        <authorList>
            <consortium name="EnsemblMetazoa"/>
        </authorList>
    </citation>
    <scope>IDENTIFICATION</scope>
    <source>
        <strain evidence="2">Israel</strain>
    </source>
</reference>
<dbReference type="InterPro" id="IPR031148">
    <property type="entry name" value="Plexin"/>
</dbReference>
<feature type="domain" description="IPT/TIG" evidence="1">
    <location>
        <begin position="864"/>
        <end position="966"/>
    </location>
</feature>
<dbReference type="CDD" id="cd00603">
    <property type="entry name" value="IPT_PCSR"/>
    <property type="match status" value="1"/>
</dbReference>
<dbReference type="SUPFAM" id="SSF48350">
    <property type="entry name" value="GTPase activation domain, GAP"/>
    <property type="match status" value="2"/>
</dbReference>
<dbReference type="Gene3D" id="3.10.20.90">
    <property type="entry name" value="Phosphatidylinositol 3-kinase Catalytic Subunit, Chain A, domain 1"/>
    <property type="match status" value="1"/>
</dbReference>
<accession>A0A1B0DHC7</accession>
<dbReference type="GO" id="GO:0008045">
    <property type="term" value="P:motor neuron axon guidance"/>
    <property type="evidence" value="ECO:0007669"/>
    <property type="project" value="TreeGrafter"/>
</dbReference>
<dbReference type="InterPro" id="IPR013548">
    <property type="entry name" value="Plexin_cytoplasmic_RasGAP_dom"/>
</dbReference>
<dbReference type="InterPro" id="IPR046800">
    <property type="entry name" value="Plexin_RBD"/>
</dbReference>
<evidence type="ECO:0000313" key="3">
    <source>
        <dbReference type="Proteomes" id="UP000092462"/>
    </source>
</evidence>
<dbReference type="EnsemblMetazoa" id="PPAI007561-RA">
    <property type="protein sequence ID" value="PPAI007561-PA"/>
    <property type="gene ID" value="PPAI007561"/>
</dbReference>
<name>A0A1B0DHC7_PHLPP</name>
<dbReference type="InterPro" id="IPR002909">
    <property type="entry name" value="IPT_dom"/>
</dbReference>
<dbReference type="FunFam" id="2.60.40.10:FF:001973">
    <property type="entry name" value="Plexin A4, B"/>
    <property type="match status" value="1"/>
</dbReference>
<sequence length="1005" mass="113108">MNDHQLNVKNAHMSTLERTHKAIPEIFLTRLLATKGTIQKFLMKNCHQLSNGCFDLLDEAARRHGISDPEVVHAWKSNSLPLRFWVNFIKNPDFIFDIDKTPTVDASLSVIAQTFMDACSTAEHRLGKDSPSNKLLFAKDIPQYREMVKVFYREVGRLPQISDQEMGTAMQELSVQQNDEFDTIAALKELYIYVTKYRDQILDTLDMDPYCKKMHLAHKLENVACTLEVTSKHPQLMLRRTDSVVEKMLTNYMALCMYDYLKEYAGSSLFLLYKAIKHQIEKGLVDAITHDARYSLSEEKLLREQIEHHVVTLHIVQDDLDEKVHCKVLDCDTITQVKSKILDALFKNTAYSMRPSVHEIDLEWRHGRGGHLTLQDEDLTTKTHNGWKRLNTLAHYGVKESAVMSLIARQNENYNKQQPYLNCFYINNTQSHIIIFTTVGYYSSSVVPGSGGDIAAALKRETQLSLQIRFVMDNVQSVKDLNKHFPSLRSTLVYVEDPKFHTFPANGVKLYKGESLVIEGDNLNIASDESDVNVTIGTMQCNVTSLALTQLVCIPPEQQPGGTDENGIETSNDLPLVVVRVGRSLRFPIGHLKYDLMKPYVLSTAMIVITITILIIVVLLIVVLIVYRRKSTQAEREYKRIQIQMDTLESNVRMECKQAFAELQTDMTDITADLENTGIPTLDHVNYIMKVFFPGVSDHPILNAPKVRMNTPHTNYDAAMLQFEQLINNKYFLLIVGYELTAPVKVGNDAGYTESSVQYHYKDIQLLGLTPTIGPQSGGTKLSIIGKYLNVGSSIMAYLDDYVCEINITQASSSRLTCITSAARGQDHIKTLTLVIDGANRTLACRSNRNNYDEVCSVFNYTQDPRIMQIKPLKSFVSGGRMVTVHGTNLDAIQKPEIEVYANDEKVNKSTCFVITSHQMECPSPAVNAKFSSLKMSVTTSNGTKRHKRSNTESLGTSPILILSITSSRLTPKLLPSIVINVPPSIGPLRGLIMSILGFGHSVVD</sequence>
<dbReference type="EMBL" id="AJVK01060931">
    <property type="status" value="NOT_ANNOTATED_CDS"/>
    <property type="molecule type" value="Genomic_DNA"/>
</dbReference>
<dbReference type="Pfam" id="PF20170">
    <property type="entry name" value="Plexin_RBD"/>
    <property type="match status" value="1"/>
</dbReference>
<dbReference type="GO" id="GO:0008360">
    <property type="term" value="P:regulation of cell shape"/>
    <property type="evidence" value="ECO:0007669"/>
    <property type="project" value="TreeGrafter"/>
</dbReference>